<organism evidence="7 8">
    <name type="scientific">Apium graveolens</name>
    <name type="common">Celery</name>
    <dbReference type="NCBI Taxonomy" id="4045"/>
    <lineage>
        <taxon>Eukaryota</taxon>
        <taxon>Viridiplantae</taxon>
        <taxon>Streptophyta</taxon>
        <taxon>Embryophyta</taxon>
        <taxon>Tracheophyta</taxon>
        <taxon>Spermatophyta</taxon>
        <taxon>Magnoliopsida</taxon>
        <taxon>eudicotyledons</taxon>
        <taxon>Gunneridae</taxon>
        <taxon>Pentapetalae</taxon>
        <taxon>asterids</taxon>
        <taxon>campanulids</taxon>
        <taxon>Apiales</taxon>
        <taxon>Apiaceae</taxon>
        <taxon>Apioideae</taxon>
        <taxon>apioid superclade</taxon>
        <taxon>Apieae</taxon>
        <taxon>Apium</taxon>
    </lineage>
</organism>
<comment type="subcellular location">
    <subcellularLocation>
        <location evidence="1">Nucleus</location>
    </subcellularLocation>
</comment>
<evidence type="ECO:0000256" key="3">
    <source>
        <dbReference type="ARBA" id="ARBA00022803"/>
    </source>
</evidence>
<dbReference type="PANTHER" id="PTHR36326:SF4">
    <property type="entry name" value="PROTEIN POLLENLESS 3-LIKE 1"/>
    <property type="match status" value="1"/>
</dbReference>
<dbReference type="InterPro" id="IPR044961">
    <property type="entry name" value="MS5/SDI1"/>
</dbReference>
<sequence length="571" mass="64563">MAMWNKDKNYGGALRPGFSTPPARWNDPMKQVSTMLPRSERKPPSFDRSFHVIHKIPAIDSPYARAKHVQLVDKDPYRAISMFWAALNAGDRVDSALKDMALAMKQVNRSDEAIEAIKSFRYLCSLESQESLDNILLELYKRCGRMEEHIEVLQAKIKHIEKGLLLGGRRVKTARYHGKRSQITIEHEYSRKALSLEQDKNKQFNLAICLMYTNRMTEAKFLLESARSSENGLMEATHVKSFERASQILVELESNSCEETRKPFSSFIRRDTEGNVSRDQNSGFVVSRKLEDSNNQESFEMDDRKRVFCSWNESIVSSSHIESPKRASLGPEIGSQSSHITSFAGKLNRSYVKKYTKRTGSVSKWNDNQEMVAGGGIVYDGYTMGYDSSNPVGGSPRVPFTQPRKGSSYSFDNAGGCSRKLSFADVGEQRANSGLGQASGVDKCDNHRKNDQEHQSQCRPIKGDKEVFKHFPLELSNKGWVNMRPGGDLLLPKDEYFDENTNCNIFSGSLVPLNQTESLGQKMESLALEEGYAYQASNADNSTNQEVRRAVQEAESKGQVWQLPWIFENMK</sequence>
<keyword evidence="3" id="KW-0802">TPR repeat</keyword>
<evidence type="ECO:0000256" key="6">
    <source>
        <dbReference type="SAM" id="MobiDB-lite"/>
    </source>
</evidence>
<evidence type="ECO:0000313" key="8">
    <source>
        <dbReference type="Proteomes" id="UP000593563"/>
    </source>
</evidence>
<comment type="caution">
    <text evidence="7">The sequence shown here is derived from an EMBL/GenBank/DDBJ whole genome shotgun (WGS) entry which is preliminary data.</text>
</comment>
<dbReference type="Proteomes" id="UP000593563">
    <property type="component" value="Unassembled WGS sequence"/>
</dbReference>
<dbReference type="PANTHER" id="PTHR36326">
    <property type="entry name" value="PROTEIN POLLENLESS 3-LIKE 2"/>
    <property type="match status" value="1"/>
</dbReference>
<proteinExistence type="predicted"/>
<reference evidence="7" key="1">
    <citation type="submission" date="2020-01" db="EMBL/GenBank/DDBJ databases">
        <title>The Celery Genome Sequence Reveals Sequential Paleo-tetraploidization, Resistance Gene Elimination, Karyotype Evolution, and Functional Innovation in Apiales.</title>
        <authorList>
            <person name="Song X."/>
        </authorList>
    </citation>
    <scope>NUCLEOTIDE SEQUENCE</scope>
    <source>
        <tissue evidence="7">Leaf</tissue>
    </source>
</reference>
<dbReference type="InterPro" id="IPR011990">
    <property type="entry name" value="TPR-like_helical_dom_sf"/>
</dbReference>
<keyword evidence="4" id="KW-0175">Coiled coil</keyword>
<feature type="region of interest" description="Disordered" evidence="6">
    <location>
        <begin position="434"/>
        <end position="458"/>
    </location>
</feature>
<keyword evidence="5" id="KW-0539">Nucleus</keyword>
<keyword evidence="2" id="KW-0677">Repeat</keyword>
<evidence type="ECO:0000313" key="7">
    <source>
        <dbReference type="EMBL" id="KAF1002292.1"/>
    </source>
</evidence>
<feature type="compositionally biased region" description="Basic and acidic residues" evidence="6">
    <location>
        <begin position="442"/>
        <end position="458"/>
    </location>
</feature>
<dbReference type="AlphaFoldDB" id="A0A6L5BCC6"/>
<name>A0A6L5BCC6_APIGR</name>
<accession>A0A6L5BCC6</accession>
<gene>
    <name evidence="7" type="ORF">AG4045_024177</name>
</gene>
<evidence type="ECO:0000256" key="1">
    <source>
        <dbReference type="ARBA" id="ARBA00004123"/>
    </source>
</evidence>
<evidence type="ECO:0000256" key="4">
    <source>
        <dbReference type="ARBA" id="ARBA00023054"/>
    </source>
</evidence>
<evidence type="ECO:0000256" key="2">
    <source>
        <dbReference type="ARBA" id="ARBA00022737"/>
    </source>
</evidence>
<dbReference type="GO" id="GO:0005634">
    <property type="term" value="C:nucleus"/>
    <property type="evidence" value="ECO:0007669"/>
    <property type="project" value="UniProtKB-SubCell"/>
</dbReference>
<protein>
    <submittedName>
        <fullName evidence="7">Uncharacterized protein</fullName>
    </submittedName>
</protein>
<evidence type="ECO:0000256" key="5">
    <source>
        <dbReference type="ARBA" id="ARBA00023242"/>
    </source>
</evidence>
<dbReference type="Gene3D" id="1.25.40.10">
    <property type="entry name" value="Tetratricopeptide repeat domain"/>
    <property type="match status" value="1"/>
</dbReference>
<keyword evidence="8" id="KW-1185">Reference proteome</keyword>
<dbReference type="EMBL" id="WRXP01001492">
    <property type="protein sequence ID" value="KAF1002292.1"/>
    <property type="molecule type" value="Genomic_DNA"/>
</dbReference>